<comment type="caution">
    <text evidence="2">The sequence shown here is derived from an EMBL/GenBank/DDBJ whole genome shotgun (WGS) entry which is preliminary data.</text>
</comment>
<evidence type="ECO:0000313" key="2">
    <source>
        <dbReference type="EMBL" id="MFD1946117.1"/>
    </source>
</evidence>
<sequence>MTRARTRLAAATAAIAVAATGAVLTASPAEAAKPDTSCMKAGIKTLQSAGLLDDVARDGLAIETAVSLGVGVRDGADISGVPDPLPLSLILADHRAGSSSLFTYPWCPGR</sequence>
<evidence type="ECO:0000313" key="3">
    <source>
        <dbReference type="Proteomes" id="UP001597351"/>
    </source>
</evidence>
<dbReference type="EMBL" id="JBHUGD010000003">
    <property type="protein sequence ID" value="MFD1946117.1"/>
    <property type="molecule type" value="Genomic_DNA"/>
</dbReference>
<keyword evidence="1" id="KW-0732">Signal</keyword>
<gene>
    <name evidence="2" type="ORF">ACFSDE_04895</name>
</gene>
<dbReference type="RefSeq" id="WP_343916026.1">
    <property type="nucleotide sequence ID" value="NZ_BAAAJT010000002.1"/>
</dbReference>
<protein>
    <submittedName>
        <fullName evidence="2">Uncharacterized protein</fullName>
    </submittedName>
</protein>
<proteinExistence type="predicted"/>
<dbReference type="Proteomes" id="UP001597351">
    <property type="component" value="Unassembled WGS sequence"/>
</dbReference>
<feature type="signal peptide" evidence="1">
    <location>
        <begin position="1"/>
        <end position="31"/>
    </location>
</feature>
<keyword evidence="3" id="KW-1185">Reference proteome</keyword>
<evidence type="ECO:0000256" key="1">
    <source>
        <dbReference type="SAM" id="SignalP"/>
    </source>
</evidence>
<organism evidence="2 3">
    <name type="scientific">Nocardioides aestuarii</name>
    <dbReference type="NCBI Taxonomy" id="252231"/>
    <lineage>
        <taxon>Bacteria</taxon>
        <taxon>Bacillati</taxon>
        <taxon>Actinomycetota</taxon>
        <taxon>Actinomycetes</taxon>
        <taxon>Propionibacteriales</taxon>
        <taxon>Nocardioidaceae</taxon>
        <taxon>Nocardioides</taxon>
    </lineage>
</organism>
<name>A0ABW4TKT9_9ACTN</name>
<reference evidence="3" key="1">
    <citation type="journal article" date="2019" name="Int. J. Syst. Evol. Microbiol.">
        <title>The Global Catalogue of Microorganisms (GCM) 10K type strain sequencing project: providing services to taxonomists for standard genome sequencing and annotation.</title>
        <authorList>
            <consortium name="The Broad Institute Genomics Platform"/>
            <consortium name="The Broad Institute Genome Sequencing Center for Infectious Disease"/>
            <person name="Wu L."/>
            <person name="Ma J."/>
        </authorList>
    </citation>
    <scope>NUCLEOTIDE SEQUENCE [LARGE SCALE GENOMIC DNA]</scope>
    <source>
        <strain evidence="3">CGMCC 1.12477</strain>
    </source>
</reference>
<feature type="chain" id="PRO_5046126200" evidence="1">
    <location>
        <begin position="32"/>
        <end position="110"/>
    </location>
</feature>
<accession>A0ABW4TKT9</accession>